<evidence type="ECO:0000256" key="4">
    <source>
        <dbReference type="ARBA" id="ARBA00022763"/>
    </source>
</evidence>
<dbReference type="InterPro" id="IPR029319">
    <property type="entry name" value="DNA_ligase_OB"/>
</dbReference>
<accession>A0A9X2WVZ6</accession>
<name>A0A9X2WVZ6_9GAMM</name>
<dbReference type="EC" id="6.5.1.1" evidence="9"/>
<dbReference type="Pfam" id="PF01068">
    <property type="entry name" value="DNA_ligase_A_M"/>
    <property type="match status" value="1"/>
</dbReference>
<dbReference type="EMBL" id="JAMTCC010000022">
    <property type="protein sequence ID" value="MCT7946361.1"/>
    <property type="molecule type" value="Genomic_DNA"/>
</dbReference>
<dbReference type="GO" id="GO:0003910">
    <property type="term" value="F:DNA ligase (ATP) activity"/>
    <property type="evidence" value="ECO:0007669"/>
    <property type="project" value="UniProtKB-EC"/>
</dbReference>
<dbReference type="CDD" id="cd07896">
    <property type="entry name" value="Adenylation_kDNA_ligase_like"/>
    <property type="match status" value="1"/>
</dbReference>
<evidence type="ECO:0000256" key="6">
    <source>
        <dbReference type="ARBA" id="ARBA00034003"/>
    </source>
</evidence>
<keyword evidence="5" id="KW-0234">DNA repair</keyword>
<evidence type="ECO:0000256" key="2">
    <source>
        <dbReference type="ARBA" id="ARBA00022598"/>
    </source>
</evidence>
<proteinExistence type="predicted"/>
<dbReference type="PANTHER" id="PTHR47810">
    <property type="entry name" value="DNA LIGASE"/>
    <property type="match status" value="1"/>
</dbReference>
<comment type="catalytic activity">
    <reaction evidence="6">
        <text>ATP + (deoxyribonucleotide)n-3'-hydroxyl + 5'-phospho-(deoxyribonucleotide)m = (deoxyribonucleotide)n+m + AMP + diphosphate.</text>
        <dbReference type="EC" id="6.5.1.1"/>
    </reaction>
</comment>
<feature type="domain" description="DNA ligase OB-like" evidence="8">
    <location>
        <begin position="234"/>
        <end position="299"/>
    </location>
</feature>
<keyword evidence="3" id="KW-0235">DNA replication</keyword>
<dbReference type="Pfam" id="PF14743">
    <property type="entry name" value="DNA_ligase_OB_2"/>
    <property type="match status" value="1"/>
</dbReference>
<dbReference type="AlphaFoldDB" id="A0A9X2WVZ6"/>
<dbReference type="Proteomes" id="UP001155604">
    <property type="component" value="Unassembled WGS sequence"/>
</dbReference>
<dbReference type="InterPro" id="IPR050326">
    <property type="entry name" value="NAD_dep_DNA_ligaseB"/>
</dbReference>
<dbReference type="Gene3D" id="3.30.470.30">
    <property type="entry name" value="DNA ligase/mRNA capping enzyme"/>
    <property type="match status" value="1"/>
</dbReference>
<dbReference type="NCBIfam" id="NF006592">
    <property type="entry name" value="PRK09125.1"/>
    <property type="match status" value="1"/>
</dbReference>
<evidence type="ECO:0000313" key="10">
    <source>
        <dbReference type="Proteomes" id="UP001155604"/>
    </source>
</evidence>
<dbReference type="GO" id="GO:0005524">
    <property type="term" value="F:ATP binding"/>
    <property type="evidence" value="ECO:0007669"/>
    <property type="project" value="InterPro"/>
</dbReference>
<feature type="domain" description="ATP-dependent DNA ligase family profile" evidence="7">
    <location>
        <begin position="98"/>
        <end position="220"/>
    </location>
</feature>
<dbReference type="GO" id="GO:0006310">
    <property type="term" value="P:DNA recombination"/>
    <property type="evidence" value="ECO:0007669"/>
    <property type="project" value="InterPro"/>
</dbReference>
<keyword evidence="2 9" id="KW-0436">Ligase</keyword>
<dbReference type="SUPFAM" id="SSF56091">
    <property type="entry name" value="DNA ligase/mRNA capping enzyme, catalytic domain"/>
    <property type="match status" value="1"/>
</dbReference>
<dbReference type="RefSeq" id="WP_261273007.1">
    <property type="nucleotide sequence ID" value="NZ_JAMTCC010000022.1"/>
</dbReference>
<dbReference type="InterPro" id="IPR012340">
    <property type="entry name" value="NA-bd_OB-fold"/>
</dbReference>
<sequence>MTHTSPLQDLTFHWFIRFRFFKQRLFLLSLLIFCCFDPVTYAKTSPPSIQLATEFDAQQEINIHDFLISEKLDGVRGYWNGEALLTRQGNLIAAPTWFIANFPNYPLDGELWLGRGQFEAMSSIVRQTLAKDDDWRKVRFMVFDVPKAGGDFQHRYQFALTELSDKSHYLEVIAQFQVDSLEALYQKLDSLVAKGAEGLMLHRSSAMYVSGRNPNLMKLKPYYDAEATVIGHIPGKGQFAGQMGAIRVQTPDGRVFNIGTGFNLAERQHPPAVGAIITYKYLGLTVNGLPRFASFLRVRVDVDEGNKVISSQEGN</sequence>
<evidence type="ECO:0000259" key="7">
    <source>
        <dbReference type="Pfam" id="PF01068"/>
    </source>
</evidence>
<dbReference type="Gene3D" id="3.30.1490.70">
    <property type="match status" value="1"/>
</dbReference>
<comment type="caution">
    <text evidence="9">The sequence shown here is derived from an EMBL/GenBank/DDBJ whole genome shotgun (WGS) entry which is preliminary data.</text>
</comment>
<dbReference type="SUPFAM" id="SSF50249">
    <property type="entry name" value="Nucleic acid-binding proteins"/>
    <property type="match status" value="1"/>
</dbReference>
<dbReference type="Gene3D" id="2.40.50.140">
    <property type="entry name" value="Nucleic acid-binding proteins"/>
    <property type="match status" value="1"/>
</dbReference>
<keyword evidence="4" id="KW-0227">DNA damage</keyword>
<evidence type="ECO:0000259" key="8">
    <source>
        <dbReference type="Pfam" id="PF14743"/>
    </source>
</evidence>
<evidence type="ECO:0000256" key="5">
    <source>
        <dbReference type="ARBA" id="ARBA00023204"/>
    </source>
</evidence>
<comment type="cofactor">
    <cofactor evidence="1">
        <name>a divalent metal cation</name>
        <dbReference type="ChEBI" id="CHEBI:60240"/>
    </cofactor>
</comment>
<dbReference type="InterPro" id="IPR012310">
    <property type="entry name" value="DNA_ligase_ATP-dep_cent"/>
</dbReference>
<reference evidence="9" key="1">
    <citation type="journal article" date="2023" name="Int. J. Syst. Evol. Microbiol.">
        <title>&lt;i&gt;Shewanella septentrionalis&lt;/i&gt; sp. nov. and &lt;i&gt;Shewanella holmiensis&lt;/i&gt; sp. nov., isolated from Baltic Sea water and sediments.</title>
        <authorList>
            <person name="Martin-Rodriguez A.J."/>
            <person name="Thorell K."/>
            <person name="Joffre E."/>
            <person name="Jensie-Markopoulos S."/>
            <person name="Moore E.R.B."/>
            <person name="Sjoling A."/>
        </authorList>
    </citation>
    <scope>NUCLEOTIDE SEQUENCE</scope>
    <source>
        <strain evidence="9">SP1W3</strain>
    </source>
</reference>
<dbReference type="PANTHER" id="PTHR47810:SF1">
    <property type="entry name" value="DNA LIGASE B"/>
    <property type="match status" value="1"/>
</dbReference>
<organism evidence="9 10">
    <name type="scientific">Shewanella septentrionalis</name>
    <dbReference type="NCBI Taxonomy" id="2952223"/>
    <lineage>
        <taxon>Bacteria</taxon>
        <taxon>Pseudomonadati</taxon>
        <taxon>Pseudomonadota</taxon>
        <taxon>Gammaproteobacteria</taxon>
        <taxon>Alteromonadales</taxon>
        <taxon>Shewanellaceae</taxon>
        <taxon>Shewanella</taxon>
    </lineage>
</organism>
<dbReference type="GO" id="GO:0006260">
    <property type="term" value="P:DNA replication"/>
    <property type="evidence" value="ECO:0007669"/>
    <property type="project" value="UniProtKB-KW"/>
</dbReference>
<dbReference type="GO" id="GO:0006281">
    <property type="term" value="P:DNA repair"/>
    <property type="evidence" value="ECO:0007669"/>
    <property type="project" value="UniProtKB-KW"/>
</dbReference>
<protein>
    <submittedName>
        <fullName evidence="9">DNA ligase</fullName>
        <ecNumber evidence="9">6.5.1.1</ecNumber>
    </submittedName>
</protein>
<keyword evidence="10" id="KW-1185">Reference proteome</keyword>
<dbReference type="CDD" id="cd08041">
    <property type="entry name" value="OBF_kDNA_ligase_like"/>
    <property type="match status" value="1"/>
</dbReference>
<evidence type="ECO:0000313" key="9">
    <source>
        <dbReference type="EMBL" id="MCT7946361.1"/>
    </source>
</evidence>
<evidence type="ECO:0000256" key="1">
    <source>
        <dbReference type="ARBA" id="ARBA00001968"/>
    </source>
</evidence>
<evidence type="ECO:0000256" key="3">
    <source>
        <dbReference type="ARBA" id="ARBA00022705"/>
    </source>
</evidence>
<gene>
    <name evidence="9" type="ORF">NE536_13440</name>
</gene>